<dbReference type="Proteomes" id="UP000551501">
    <property type="component" value="Unassembled WGS sequence"/>
</dbReference>
<comment type="caution">
    <text evidence="1">The sequence shown here is derived from an EMBL/GenBank/DDBJ whole genome shotgun (WGS) entry which is preliminary data.</text>
</comment>
<keyword evidence="2" id="KW-1185">Reference proteome</keyword>
<evidence type="ECO:0000313" key="1">
    <source>
        <dbReference type="EMBL" id="MBB4134005.1"/>
    </source>
</evidence>
<dbReference type="EMBL" id="JACIFP010000001">
    <property type="protein sequence ID" value="MBB4134005.1"/>
    <property type="molecule type" value="Genomic_DNA"/>
</dbReference>
<proteinExistence type="predicted"/>
<dbReference type="RefSeq" id="WP_183369232.1">
    <property type="nucleotide sequence ID" value="NZ_BAABHL010000079.1"/>
</dbReference>
<protein>
    <submittedName>
        <fullName evidence="1">Uncharacterized protein</fullName>
    </submittedName>
</protein>
<accession>A0A840EMJ1</accession>
<name>A0A840EMJ1_9ACTN</name>
<reference evidence="1 2" key="1">
    <citation type="submission" date="2020-08" db="EMBL/GenBank/DDBJ databases">
        <title>Sequencing the genomes of 1000 actinobacteria strains.</title>
        <authorList>
            <person name="Klenk H.-P."/>
        </authorList>
    </citation>
    <scope>NUCLEOTIDE SEQUENCE [LARGE SCALE GENOMIC DNA]</scope>
    <source>
        <strain evidence="1 2">DSM 45298</strain>
    </source>
</reference>
<evidence type="ECO:0000313" key="2">
    <source>
        <dbReference type="Proteomes" id="UP000551501"/>
    </source>
</evidence>
<sequence>MELPGEREIVCEAGSQVDAVDGDKIPLAISLLFTRDALDDPNGGIRICELGTVEPVADDHLRDRAEEEV</sequence>
<gene>
    <name evidence="1" type="ORF">BKA16_000557</name>
</gene>
<dbReference type="AlphaFoldDB" id="A0A840EMJ1"/>
<organism evidence="1 2">
    <name type="scientific">Gordonia humi</name>
    <dbReference type="NCBI Taxonomy" id="686429"/>
    <lineage>
        <taxon>Bacteria</taxon>
        <taxon>Bacillati</taxon>
        <taxon>Actinomycetota</taxon>
        <taxon>Actinomycetes</taxon>
        <taxon>Mycobacteriales</taxon>
        <taxon>Gordoniaceae</taxon>
        <taxon>Gordonia</taxon>
    </lineage>
</organism>